<sequence>MVPHPFRFCRRHPIALARSAAGLVLAVFVLAALAPPFFDLSVAAADAIAGRGSTPLAALVVLVGPWLAVPAALWAFAVPHARLERDALDVEARPNYRGLAGWCAVAACPFLVVTHALAGALDTAGSALIAVLVVAGGVPLGSIVWLPCTLTVTPRLARGESLRAALAGHYRALRERPRAILHGSARCWTGLALVTVPWGLVAVFTLLAGALWFLVVPTLVFGPLALVTLPVAVVCTPGGLAYSRLAKARALDAVEG</sequence>
<dbReference type="AlphaFoldDB" id="U2YUJ3"/>
<evidence type="ECO:0000313" key="2">
    <source>
        <dbReference type="EMBL" id="GAD52412.1"/>
    </source>
</evidence>
<evidence type="ECO:0008006" key="4">
    <source>
        <dbReference type="Google" id="ProtNLM"/>
    </source>
</evidence>
<feature type="transmembrane region" description="Helical" evidence="1">
    <location>
        <begin position="55"/>
        <end position="78"/>
    </location>
</feature>
<keyword evidence="3" id="KW-1185">Reference proteome</keyword>
<feature type="transmembrane region" description="Helical" evidence="1">
    <location>
        <begin position="127"/>
        <end position="148"/>
    </location>
</feature>
<protein>
    <recommendedName>
        <fullName evidence="4">DUF4013 domain-containing protein</fullName>
    </recommendedName>
</protein>
<keyword evidence="1" id="KW-0812">Transmembrane</keyword>
<feature type="transmembrane region" description="Helical" evidence="1">
    <location>
        <begin position="220"/>
        <end position="242"/>
    </location>
</feature>
<evidence type="ECO:0000256" key="1">
    <source>
        <dbReference type="SAM" id="Phobius"/>
    </source>
</evidence>
<accession>U2YUJ3</accession>
<dbReference type="Proteomes" id="UP000016986">
    <property type="component" value="Unassembled WGS sequence"/>
</dbReference>
<reference evidence="2 3" key="1">
    <citation type="submission" date="2013-09" db="EMBL/GenBank/DDBJ databases">
        <title>Whole genome sequencing of Halarchaeum acidiphilum strain MH1-52-1.</title>
        <authorList>
            <person name="Shimane Y."/>
            <person name="Minegishi H."/>
            <person name="Nishi S."/>
            <person name="Echigo A."/>
            <person name="Shuto A."/>
            <person name="Konishi M."/>
            <person name="Ito T."/>
            <person name="Ohkuma M."/>
            <person name="Ohta Y."/>
            <person name="Nagano Y."/>
            <person name="Tsubouchi T."/>
            <person name="Mori K."/>
            <person name="Usui K."/>
            <person name="Kamekura M."/>
            <person name="Usami R."/>
            <person name="Takaki Y."/>
            <person name="Hatada Y."/>
        </authorList>
    </citation>
    <scope>NUCLEOTIDE SEQUENCE [LARGE SCALE GENOMIC DNA]</scope>
    <source>
        <strain evidence="2 3">JCM 16109</strain>
    </source>
</reference>
<proteinExistence type="predicted"/>
<dbReference type="EMBL" id="BATA01000022">
    <property type="protein sequence ID" value="GAD52412.1"/>
    <property type="molecule type" value="Genomic_DNA"/>
</dbReference>
<comment type="caution">
    <text evidence="2">The sequence shown here is derived from an EMBL/GenBank/DDBJ whole genome shotgun (WGS) entry which is preliminary data.</text>
</comment>
<name>U2YUJ3_9EURY</name>
<organism evidence="2 3">
    <name type="scientific">Halarchaeum acidiphilum MH1-52-1</name>
    <dbReference type="NCBI Taxonomy" id="1261545"/>
    <lineage>
        <taxon>Archaea</taxon>
        <taxon>Methanobacteriati</taxon>
        <taxon>Methanobacteriota</taxon>
        <taxon>Stenosarchaea group</taxon>
        <taxon>Halobacteria</taxon>
        <taxon>Halobacteriales</taxon>
        <taxon>Halobacteriaceae</taxon>
    </lineage>
</organism>
<keyword evidence="1" id="KW-0472">Membrane</keyword>
<dbReference type="RefSeq" id="WP_021780062.1">
    <property type="nucleotide sequence ID" value="NZ_BATA01000022.1"/>
</dbReference>
<keyword evidence="1" id="KW-1133">Transmembrane helix</keyword>
<feature type="transmembrane region" description="Helical" evidence="1">
    <location>
        <begin position="99"/>
        <end position="121"/>
    </location>
</feature>
<gene>
    <name evidence="2" type="ORF">MBEHAL_1172</name>
</gene>
<feature type="transmembrane region" description="Helical" evidence="1">
    <location>
        <begin position="188"/>
        <end position="214"/>
    </location>
</feature>
<evidence type="ECO:0000313" key="3">
    <source>
        <dbReference type="Proteomes" id="UP000016986"/>
    </source>
</evidence>